<evidence type="ECO:0000256" key="3">
    <source>
        <dbReference type="ARBA" id="ARBA00013252"/>
    </source>
</evidence>
<keyword evidence="5" id="KW-0456">Lyase</keyword>
<sequence>MSQGLVPLTDQEIAERLEALSGWEQIDRYITRRYEIRYHAAVAAIVTIADRSRRVQHHADLDLRMDSLTARITTHDAGFVLTAADFDLAHRIDAIVAAHQALPLD</sequence>
<dbReference type="EMBL" id="JBHMCR010000004">
    <property type="protein sequence ID" value="MFB9519967.1"/>
    <property type="molecule type" value="Genomic_DNA"/>
</dbReference>
<dbReference type="SUPFAM" id="SSF55248">
    <property type="entry name" value="PCD-like"/>
    <property type="match status" value="1"/>
</dbReference>
<evidence type="ECO:0000313" key="6">
    <source>
        <dbReference type="EMBL" id="MFB9519967.1"/>
    </source>
</evidence>
<accession>A0ABV5P9U7</accession>
<comment type="caution">
    <text evidence="6">The sequence shown here is derived from an EMBL/GenBank/DDBJ whole genome shotgun (WGS) entry which is preliminary data.</text>
</comment>
<dbReference type="Gene3D" id="3.30.1360.20">
    <property type="entry name" value="Transcriptional coactivator/pterin dehydratase"/>
    <property type="match status" value="1"/>
</dbReference>
<evidence type="ECO:0000256" key="1">
    <source>
        <dbReference type="ARBA" id="ARBA00001554"/>
    </source>
</evidence>
<comment type="similarity">
    <text evidence="2">Belongs to the pterin-4-alpha-carbinolamine dehydratase family.</text>
</comment>
<name>A0ABV5P9U7_STRCM</name>
<reference evidence="6 7" key="1">
    <citation type="submission" date="2024-09" db="EMBL/GenBank/DDBJ databases">
        <authorList>
            <person name="Sun Q."/>
            <person name="Mori K."/>
        </authorList>
    </citation>
    <scope>NUCLEOTIDE SEQUENCE [LARGE SCALE GENOMIC DNA]</scope>
    <source>
        <strain evidence="6 7">JCM 4362</strain>
    </source>
</reference>
<protein>
    <recommendedName>
        <fullName evidence="4">Putative pterin-4-alpha-carbinolamine dehydratase</fullName>
        <ecNumber evidence="3">4.2.1.96</ecNumber>
    </recommendedName>
</protein>
<evidence type="ECO:0000256" key="2">
    <source>
        <dbReference type="ARBA" id="ARBA00006472"/>
    </source>
</evidence>
<evidence type="ECO:0000256" key="5">
    <source>
        <dbReference type="ARBA" id="ARBA00023239"/>
    </source>
</evidence>
<evidence type="ECO:0000313" key="7">
    <source>
        <dbReference type="Proteomes" id="UP001589718"/>
    </source>
</evidence>
<dbReference type="InterPro" id="IPR036428">
    <property type="entry name" value="PCD_sf"/>
</dbReference>
<evidence type="ECO:0000256" key="4">
    <source>
        <dbReference type="ARBA" id="ARBA00021735"/>
    </source>
</evidence>
<keyword evidence="7" id="KW-1185">Reference proteome</keyword>
<dbReference type="EC" id="4.2.1.96" evidence="3"/>
<dbReference type="RefSeq" id="WP_345221921.1">
    <property type="nucleotide sequence ID" value="NZ_BAAAXE010000013.1"/>
</dbReference>
<dbReference type="Pfam" id="PF01329">
    <property type="entry name" value="Pterin_4a"/>
    <property type="match status" value="1"/>
</dbReference>
<dbReference type="InterPro" id="IPR001533">
    <property type="entry name" value="Pterin_deHydtase"/>
</dbReference>
<proteinExistence type="inferred from homology"/>
<dbReference type="Proteomes" id="UP001589718">
    <property type="component" value="Unassembled WGS sequence"/>
</dbReference>
<gene>
    <name evidence="6" type="ORF">ACFFTU_08420</name>
</gene>
<comment type="catalytic activity">
    <reaction evidence="1">
        <text>(4aS,6R)-4a-hydroxy-L-erythro-5,6,7,8-tetrahydrobiopterin = (6R)-L-erythro-6,7-dihydrobiopterin + H2O</text>
        <dbReference type="Rhea" id="RHEA:11920"/>
        <dbReference type="ChEBI" id="CHEBI:15377"/>
        <dbReference type="ChEBI" id="CHEBI:15642"/>
        <dbReference type="ChEBI" id="CHEBI:43120"/>
        <dbReference type="EC" id="4.2.1.96"/>
    </reaction>
</comment>
<organism evidence="6 7">
    <name type="scientific">Streptomyces cremeus</name>
    <dbReference type="NCBI Taxonomy" id="66881"/>
    <lineage>
        <taxon>Bacteria</taxon>
        <taxon>Bacillati</taxon>
        <taxon>Actinomycetota</taxon>
        <taxon>Actinomycetes</taxon>
        <taxon>Kitasatosporales</taxon>
        <taxon>Streptomycetaceae</taxon>
        <taxon>Streptomyces</taxon>
    </lineage>
</organism>